<dbReference type="OrthoDB" id="894350at2"/>
<protein>
    <submittedName>
        <fullName evidence="2">Uncharacterized protein</fullName>
    </submittedName>
</protein>
<accession>A0A0H4VHN9</accession>
<organism evidence="2 3">
    <name type="scientific">Rufibacter radiotolerans</name>
    <dbReference type="NCBI Taxonomy" id="1379910"/>
    <lineage>
        <taxon>Bacteria</taxon>
        <taxon>Pseudomonadati</taxon>
        <taxon>Bacteroidota</taxon>
        <taxon>Cytophagia</taxon>
        <taxon>Cytophagales</taxon>
        <taxon>Hymenobacteraceae</taxon>
        <taxon>Rufibacter</taxon>
    </lineage>
</organism>
<dbReference type="EMBL" id="CP010777">
    <property type="protein sequence ID" value="AKQ44838.1"/>
    <property type="molecule type" value="Genomic_DNA"/>
</dbReference>
<evidence type="ECO:0000313" key="2">
    <source>
        <dbReference type="EMBL" id="AKQ44838.1"/>
    </source>
</evidence>
<sequence>MPDKNNNPAQGAGQGNQSEREKETTSDKDLYKRSMTGYDASKQDENFTGTDKSMGASLDERDTNDGDANSENN</sequence>
<dbReference type="RefSeq" id="WP_048919644.1">
    <property type="nucleotide sequence ID" value="NZ_CP010777.1"/>
</dbReference>
<reference evidence="2 3" key="1">
    <citation type="submission" date="2015-01" db="EMBL/GenBank/DDBJ databases">
        <title>Rufibacter sp./DG31D/ whole genome sequencing.</title>
        <authorList>
            <person name="Kim M.K."/>
            <person name="Srinivasan S."/>
            <person name="Lee J.-J."/>
        </authorList>
    </citation>
    <scope>NUCLEOTIDE SEQUENCE [LARGE SCALE GENOMIC DNA]</scope>
    <source>
        <strain evidence="2 3">DG31D</strain>
    </source>
</reference>
<dbReference type="Proteomes" id="UP000036458">
    <property type="component" value="Chromosome"/>
</dbReference>
<feature type="region of interest" description="Disordered" evidence="1">
    <location>
        <begin position="1"/>
        <end position="73"/>
    </location>
</feature>
<name>A0A0H4VHN9_9BACT</name>
<dbReference type="KEGG" id="ruf:TH63_03105"/>
<proteinExistence type="predicted"/>
<feature type="compositionally biased region" description="Basic and acidic residues" evidence="1">
    <location>
        <begin position="18"/>
        <end position="32"/>
    </location>
</feature>
<evidence type="ECO:0000313" key="3">
    <source>
        <dbReference type="Proteomes" id="UP000036458"/>
    </source>
</evidence>
<feature type="compositionally biased region" description="Low complexity" evidence="1">
    <location>
        <begin position="1"/>
        <end position="17"/>
    </location>
</feature>
<gene>
    <name evidence="2" type="ORF">TH63_03105</name>
</gene>
<dbReference type="AlphaFoldDB" id="A0A0H4VHN9"/>
<evidence type="ECO:0000256" key="1">
    <source>
        <dbReference type="SAM" id="MobiDB-lite"/>
    </source>
</evidence>
<dbReference type="PATRIC" id="fig|1379910.4.peg.667"/>
<keyword evidence="3" id="KW-1185">Reference proteome</keyword>
<dbReference type="STRING" id="1379910.TH63_03105"/>